<dbReference type="OrthoDB" id="8156917at2"/>
<accession>A0A839RU03</accession>
<gene>
    <name evidence="1" type="ORF">FHU29_004329</name>
</gene>
<comment type="caution">
    <text evidence="1">The sequence shown here is derived from an EMBL/GenBank/DDBJ whole genome shotgun (WGS) entry which is preliminary data.</text>
</comment>
<dbReference type="EMBL" id="JACHWS010000005">
    <property type="protein sequence ID" value="MBB3039839.1"/>
    <property type="molecule type" value="Genomic_DNA"/>
</dbReference>
<dbReference type="GO" id="GO:0016491">
    <property type="term" value="F:oxidoreductase activity"/>
    <property type="evidence" value="ECO:0007669"/>
    <property type="project" value="InterPro"/>
</dbReference>
<evidence type="ECO:0000313" key="1">
    <source>
        <dbReference type="EMBL" id="MBB3039839.1"/>
    </source>
</evidence>
<dbReference type="RefSeq" id="WP_064438830.1">
    <property type="nucleotide sequence ID" value="NZ_BDDI01000002.1"/>
</dbReference>
<protein>
    <recommendedName>
        <fullName evidence="3">Nitroreductase</fullName>
    </recommendedName>
</protein>
<proteinExistence type="predicted"/>
<reference evidence="1 2" key="1">
    <citation type="submission" date="2020-08" db="EMBL/GenBank/DDBJ databases">
        <title>Sequencing the genomes of 1000 actinobacteria strains.</title>
        <authorList>
            <person name="Klenk H.-P."/>
        </authorList>
    </citation>
    <scope>NUCLEOTIDE SEQUENCE [LARGE SCALE GENOMIC DNA]</scope>
    <source>
        <strain evidence="1 2">DSM 45258</strain>
    </source>
</reference>
<evidence type="ECO:0000313" key="2">
    <source>
        <dbReference type="Proteomes" id="UP000567922"/>
    </source>
</evidence>
<organism evidence="1 2">
    <name type="scientific">Hoyosella altamirensis</name>
    <dbReference type="NCBI Taxonomy" id="616997"/>
    <lineage>
        <taxon>Bacteria</taxon>
        <taxon>Bacillati</taxon>
        <taxon>Actinomycetota</taxon>
        <taxon>Actinomycetes</taxon>
        <taxon>Mycobacteriales</taxon>
        <taxon>Hoyosellaceae</taxon>
        <taxon>Hoyosella</taxon>
    </lineage>
</organism>
<keyword evidence="2" id="KW-1185">Reference proteome</keyword>
<evidence type="ECO:0008006" key="3">
    <source>
        <dbReference type="Google" id="ProtNLM"/>
    </source>
</evidence>
<sequence length="307" mass="33745">MSTPPSTPGYSPVDKVLNAAARQSETPDFAVVREALNRARRAPSVWNRQPWQWRYDGARLHLFADPERMSGVVDPDSRLLLVSCGTALHHGVIAMKGLGWESTVSRFPVPGNHLLVASIQLSRSVSGDGDELAMFLALDSRRTETRPLASLGPLSPVPRQLARFAEQRGVALTVLDDQGVDAIASAARLPTRSARLSNWGLEPDFADVCVLTTAEDTPESWLHAGEALSAVLLFATSMNVATCPVVDVEERAVISREAGRCGGRPHHQNRVASEPRYAQAVVRLGLRRFPVLRRSHRRNVRDVLQYR</sequence>
<dbReference type="InterPro" id="IPR000415">
    <property type="entry name" value="Nitroreductase-like"/>
</dbReference>
<dbReference type="SUPFAM" id="SSF55469">
    <property type="entry name" value="FMN-dependent nitroreductase-like"/>
    <property type="match status" value="1"/>
</dbReference>
<dbReference type="Gene3D" id="3.40.109.10">
    <property type="entry name" value="NADH Oxidase"/>
    <property type="match status" value="1"/>
</dbReference>
<name>A0A839RU03_9ACTN</name>
<dbReference type="AlphaFoldDB" id="A0A839RU03"/>
<dbReference type="Proteomes" id="UP000567922">
    <property type="component" value="Unassembled WGS sequence"/>
</dbReference>